<dbReference type="InterPro" id="IPR052179">
    <property type="entry name" value="DD-CPase-like"/>
</dbReference>
<dbReference type="SUPFAM" id="SSF55166">
    <property type="entry name" value="Hedgehog/DD-peptidase"/>
    <property type="match status" value="1"/>
</dbReference>
<evidence type="ECO:0000259" key="2">
    <source>
        <dbReference type="Pfam" id="PF02557"/>
    </source>
</evidence>
<dbReference type="InterPro" id="IPR009045">
    <property type="entry name" value="Zn_M74/Hedgehog-like"/>
</dbReference>
<accession>A0A4V0HBZ2</accession>
<sequence length="251" mass="28338">MKNNKLLLFLMQVLALLLFAFCLYIFIKGDAALLNPKKAQESQTVTRKKVTTPSKADGDLPKVSLKDWELVLVNRDHTKEEMNPELAEINGIYVDKRIADATADFLAAAQAVDPQEHLISGYRSVEYQAQLYQTYLAQEMAKDPNLTQEAAEKLVQTYSQPAGSSEHQTGLAIDMSTVDQLNQSDPAVVKQIIALAPKYGFVLRFKDDKKESTGVGYEDWHYRYVGKKSAAYMTKHNLSLEEYIKVLKEKQ</sequence>
<dbReference type="RefSeq" id="WP_003085633.1">
    <property type="nucleotide sequence ID" value="NZ_CP070236.1"/>
</dbReference>
<evidence type="ECO:0000313" key="3">
    <source>
        <dbReference type="EMBL" id="VTT46165.1"/>
    </source>
</evidence>
<dbReference type="PANTHER" id="PTHR34385">
    <property type="entry name" value="D-ALANYL-D-ALANINE CARBOXYPEPTIDASE"/>
    <property type="match status" value="1"/>
</dbReference>
<keyword evidence="3" id="KW-0645">Protease</keyword>
<dbReference type="CDD" id="cd14852">
    <property type="entry name" value="LD-carboxypeptidase"/>
    <property type="match status" value="1"/>
</dbReference>
<dbReference type="EMBL" id="LR594052">
    <property type="protein sequence ID" value="VTT46165.1"/>
    <property type="molecule type" value="Genomic_DNA"/>
</dbReference>
<keyword evidence="3" id="KW-0121">Carboxypeptidase</keyword>
<feature type="transmembrane region" description="Helical" evidence="1">
    <location>
        <begin position="6"/>
        <end position="27"/>
    </location>
</feature>
<dbReference type="InterPro" id="IPR058193">
    <property type="entry name" value="VanY/YodJ_core_dom"/>
</dbReference>
<gene>
    <name evidence="3" type="ORF">NCTC10924_01621</name>
</gene>
<dbReference type="EC" id="3.4.16.4" evidence="3"/>
<evidence type="ECO:0000313" key="4">
    <source>
        <dbReference type="Proteomes" id="UP000306241"/>
    </source>
</evidence>
<dbReference type="PANTHER" id="PTHR34385:SF1">
    <property type="entry name" value="PEPTIDOGLYCAN L-ALANYL-D-GLUTAMATE ENDOPEPTIDASE CWLK"/>
    <property type="match status" value="1"/>
</dbReference>
<keyword evidence="1" id="KW-1133">Transmembrane helix</keyword>
<keyword evidence="1" id="KW-0812">Transmembrane</keyword>
<dbReference type="Proteomes" id="UP000306241">
    <property type="component" value="Chromosome"/>
</dbReference>
<dbReference type="OrthoDB" id="9792074at2"/>
<reference evidence="3 4" key="1">
    <citation type="submission" date="2019-05" db="EMBL/GenBank/DDBJ databases">
        <authorList>
            <consortium name="Pathogen Informatics"/>
        </authorList>
    </citation>
    <scope>NUCLEOTIDE SEQUENCE [LARGE SCALE GENOMIC DNA]</scope>
    <source>
        <strain evidence="3 4">NCTC10924</strain>
    </source>
</reference>
<protein>
    <submittedName>
        <fullName evidence="3">D-alanyl-D-alanine carboxypeptidase</fullName>
        <ecNumber evidence="3">3.4.16.4</ecNumber>
    </submittedName>
</protein>
<keyword evidence="1" id="KW-0472">Membrane</keyword>
<dbReference type="AlphaFoldDB" id="A0A4V0HBZ2"/>
<dbReference type="GO" id="GO:0006508">
    <property type="term" value="P:proteolysis"/>
    <property type="evidence" value="ECO:0007669"/>
    <property type="project" value="InterPro"/>
</dbReference>
<dbReference type="Gene3D" id="3.30.1380.10">
    <property type="match status" value="1"/>
</dbReference>
<evidence type="ECO:0000256" key="1">
    <source>
        <dbReference type="SAM" id="Phobius"/>
    </source>
</evidence>
<dbReference type="Pfam" id="PF02557">
    <property type="entry name" value="VanY"/>
    <property type="match status" value="1"/>
</dbReference>
<dbReference type="GO" id="GO:0009002">
    <property type="term" value="F:serine-type D-Ala-D-Ala carboxypeptidase activity"/>
    <property type="evidence" value="ECO:0007669"/>
    <property type="project" value="UniProtKB-EC"/>
</dbReference>
<dbReference type="InterPro" id="IPR003709">
    <property type="entry name" value="VanY-like_core_dom"/>
</dbReference>
<name>A0A4V0HBZ2_STRPO</name>
<feature type="domain" description="D-alanyl-D-alanine carboxypeptidase-like core" evidence="2">
    <location>
        <begin position="92"/>
        <end position="227"/>
    </location>
</feature>
<organism evidence="3 4">
    <name type="scientific">Streptococcus porcinus</name>
    <dbReference type="NCBI Taxonomy" id="1340"/>
    <lineage>
        <taxon>Bacteria</taxon>
        <taxon>Bacillati</taxon>
        <taxon>Bacillota</taxon>
        <taxon>Bacilli</taxon>
        <taxon>Lactobacillales</taxon>
        <taxon>Streptococcaceae</taxon>
        <taxon>Streptococcus</taxon>
    </lineage>
</organism>
<keyword evidence="3" id="KW-0378">Hydrolase</keyword>
<proteinExistence type="predicted"/>